<gene>
    <name evidence="1" type="ORF">NM208_g13297</name>
</gene>
<sequence>MSRKAKSEVNQKAREAEKEKELRERAKVDPLRMFKTSEYSEWDENGIPTVDTVGSVLSKNRRKKLVKEWENQKKRHEEWLATQQAAKKREFKK</sequence>
<evidence type="ECO:0000313" key="1">
    <source>
        <dbReference type="EMBL" id="KAJ3521415.1"/>
    </source>
</evidence>
<dbReference type="EMBL" id="JANRMS010002677">
    <property type="protein sequence ID" value="KAJ3521415.1"/>
    <property type="molecule type" value="Genomic_DNA"/>
</dbReference>
<evidence type="ECO:0000313" key="2">
    <source>
        <dbReference type="Proteomes" id="UP001148629"/>
    </source>
</evidence>
<proteinExistence type="predicted"/>
<protein>
    <submittedName>
        <fullName evidence="1">Uncharacterized protein</fullName>
    </submittedName>
</protein>
<reference evidence="1" key="1">
    <citation type="submission" date="2022-08" db="EMBL/GenBank/DDBJ databases">
        <title>Genome Sequence of Fusarium decemcellulare.</title>
        <authorList>
            <person name="Buettner E."/>
        </authorList>
    </citation>
    <scope>NUCLEOTIDE SEQUENCE</scope>
    <source>
        <strain evidence="1">Babe19</strain>
    </source>
</reference>
<keyword evidence="2" id="KW-1185">Reference proteome</keyword>
<dbReference type="Proteomes" id="UP001148629">
    <property type="component" value="Unassembled WGS sequence"/>
</dbReference>
<name>A0ACC1RLI8_9HYPO</name>
<accession>A0ACC1RLI8</accession>
<comment type="caution">
    <text evidence="1">The sequence shown here is derived from an EMBL/GenBank/DDBJ whole genome shotgun (WGS) entry which is preliminary data.</text>
</comment>
<organism evidence="1 2">
    <name type="scientific">Fusarium decemcellulare</name>
    <dbReference type="NCBI Taxonomy" id="57161"/>
    <lineage>
        <taxon>Eukaryota</taxon>
        <taxon>Fungi</taxon>
        <taxon>Dikarya</taxon>
        <taxon>Ascomycota</taxon>
        <taxon>Pezizomycotina</taxon>
        <taxon>Sordariomycetes</taxon>
        <taxon>Hypocreomycetidae</taxon>
        <taxon>Hypocreales</taxon>
        <taxon>Nectriaceae</taxon>
        <taxon>Fusarium</taxon>
        <taxon>Fusarium decemcellulare species complex</taxon>
    </lineage>
</organism>